<proteinExistence type="inferred from homology"/>
<gene>
    <name evidence="9" type="ORF">BCR44DRAFT_1495381</name>
</gene>
<comment type="caution">
    <text evidence="9">The sequence shown here is derived from an EMBL/GenBank/DDBJ whole genome shotgun (WGS) entry which is preliminary data.</text>
</comment>
<dbReference type="InterPro" id="IPR008947">
    <property type="entry name" value="PLipase_C/P1_nuclease_dom_sf"/>
</dbReference>
<evidence type="ECO:0000256" key="6">
    <source>
        <dbReference type="ARBA" id="ARBA00023157"/>
    </source>
</evidence>
<keyword evidence="6" id="KW-1015">Disulfide bond</keyword>
<evidence type="ECO:0000256" key="2">
    <source>
        <dbReference type="ARBA" id="ARBA00022722"/>
    </source>
</evidence>
<keyword evidence="10" id="KW-1185">Reference proteome</keyword>
<protein>
    <submittedName>
        <fullName evidence="9">S1/P1 nuclease</fullName>
    </submittedName>
</protein>
<feature type="signal peptide" evidence="8">
    <location>
        <begin position="1"/>
        <end position="24"/>
    </location>
</feature>
<keyword evidence="7" id="KW-0325">Glycoprotein</keyword>
<accession>A0A1Y2I1Z4</accession>
<keyword evidence="4" id="KW-0255">Endonuclease</keyword>
<evidence type="ECO:0000256" key="5">
    <source>
        <dbReference type="ARBA" id="ARBA00022801"/>
    </source>
</evidence>
<evidence type="ECO:0000256" key="8">
    <source>
        <dbReference type="SAM" id="SignalP"/>
    </source>
</evidence>
<dbReference type="GO" id="GO:0004519">
    <property type="term" value="F:endonuclease activity"/>
    <property type="evidence" value="ECO:0007669"/>
    <property type="project" value="UniProtKB-KW"/>
</dbReference>
<dbReference type="InterPro" id="IPR003154">
    <property type="entry name" value="S1/P1nuclease"/>
</dbReference>
<reference evidence="9 10" key="1">
    <citation type="submission" date="2016-07" db="EMBL/GenBank/DDBJ databases">
        <title>Pervasive Adenine N6-methylation of Active Genes in Fungi.</title>
        <authorList>
            <consortium name="DOE Joint Genome Institute"/>
            <person name="Mondo S.J."/>
            <person name="Dannebaum R.O."/>
            <person name="Kuo R.C."/>
            <person name="Labutti K."/>
            <person name="Haridas S."/>
            <person name="Kuo A."/>
            <person name="Salamov A."/>
            <person name="Ahrendt S.R."/>
            <person name="Lipzen A."/>
            <person name="Sullivan W."/>
            <person name="Andreopoulos W.B."/>
            <person name="Clum A."/>
            <person name="Lindquist E."/>
            <person name="Daum C."/>
            <person name="Ramamoorthy G.K."/>
            <person name="Gryganskyi A."/>
            <person name="Culley D."/>
            <person name="Magnuson J.K."/>
            <person name="James T.Y."/>
            <person name="O'Malley M.A."/>
            <person name="Stajich J.E."/>
            <person name="Spatafora J.W."/>
            <person name="Visel A."/>
            <person name="Grigoriev I.V."/>
        </authorList>
    </citation>
    <scope>NUCLEOTIDE SEQUENCE [LARGE SCALE GENOMIC DNA]</scope>
    <source>
        <strain evidence="9 10">PL171</strain>
    </source>
</reference>
<evidence type="ECO:0000256" key="7">
    <source>
        <dbReference type="ARBA" id="ARBA00023180"/>
    </source>
</evidence>
<sequence>MARSAPSLLLAVLAILALLSGVSAWGRTAHQAIATLAYNNLTPRARSSVDSIVSASSAFSTIEEASVFPDDIRSQRPQTGSQHFINYNGEDPTTGRCAETSKLPVACNDAKCAVTAIAAHARVLAQQRNNPARASESLAFLVHFASDISQPLHASYVYSPWLRKGWNGVQVTFNGRRTNLHSAFDSAIPEQTIRTQFGADKDSWLQHISELTTPSAALASCAASADPLNTAQVTRCAESWAKESVGLVCSTQIAKAALRVSALLNKILGGR</sequence>
<feature type="chain" id="PRO_5013028278" evidence="8">
    <location>
        <begin position="25"/>
        <end position="271"/>
    </location>
</feature>
<dbReference type="GO" id="GO:0016788">
    <property type="term" value="F:hydrolase activity, acting on ester bonds"/>
    <property type="evidence" value="ECO:0007669"/>
    <property type="project" value="InterPro"/>
</dbReference>
<dbReference type="AlphaFoldDB" id="A0A1Y2I1Z4"/>
<dbReference type="OrthoDB" id="441446at2759"/>
<evidence type="ECO:0000256" key="1">
    <source>
        <dbReference type="ARBA" id="ARBA00009547"/>
    </source>
</evidence>
<dbReference type="GO" id="GO:0006308">
    <property type="term" value="P:DNA catabolic process"/>
    <property type="evidence" value="ECO:0007669"/>
    <property type="project" value="InterPro"/>
</dbReference>
<dbReference type="SUPFAM" id="SSF48537">
    <property type="entry name" value="Phospholipase C/P1 nuclease"/>
    <property type="match status" value="1"/>
</dbReference>
<keyword evidence="5" id="KW-0378">Hydrolase</keyword>
<dbReference type="CDD" id="cd11010">
    <property type="entry name" value="S1-P1_nuclease"/>
    <property type="match status" value="1"/>
</dbReference>
<dbReference type="Pfam" id="PF02265">
    <property type="entry name" value="S1-P1_nuclease"/>
    <property type="match status" value="1"/>
</dbReference>
<evidence type="ECO:0000256" key="4">
    <source>
        <dbReference type="ARBA" id="ARBA00022759"/>
    </source>
</evidence>
<keyword evidence="2" id="KW-0540">Nuclease</keyword>
<evidence type="ECO:0000256" key="3">
    <source>
        <dbReference type="ARBA" id="ARBA00022723"/>
    </source>
</evidence>
<name>A0A1Y2I1Z4_9FUNG</name>
<dbReference type="Proteomes" id="UP000193411">
    <property type="component" value="Unassembled WGS sequence"/>
</dbReference>
<keyword evidence="8" id="KW-0732">Signal</keyword>
<organism evidence="9 10">
    <name type="scientific">Catenaria anguillulae PL171</name>
    <dbReference type="NCBI Taxonomy" id="765915"/>
    <lineage>
        <taxon>Eukaryota</taxon>
        <taxon>Fungi</taxon>
        <taxon>Fungi incertae sedis</taxon>
        <taxon>Blastocladiomycota</taxon>
        <taxon>Blastocladiomycetes</taxon>
        <taxon>Blastocladiales</taxon>
        <taxon>Catenariaceae</taxon>
        <taxon>Catenaria</taxon>
    </lineage>
</organism>
<dbReference type="GO" id="GO:0003676">
    <property type="term" value="F:nucleic acid binding"/>
    <property type="evidence" value="ECO:0007669"/>
    <property type="project" value="InterPro"/>
</dbReference>
<dbReference type="Gene3D" id="1.10.575.10">
    <property type="entry name" value="P1 Nuclease"/>
    <property type="match status" value="1"/>
</dbReference>
<dbReference type="PANTHER" id="PTHR33146">
    <property type="entry name" value="ENDONUCLEASE 4"/>
    <property type="match status" value="1"/>
</dbReference>
<dbReference type="EMBL" id="MCFL01000002">
    <property type="protein sequence ID" value="ORZ40887.1"/>
    <property type="molecule type" value="Genomic_DNA"/>
</dbReference>
<keyword evidence="3" id="KW-0479">Metal-binding</keyword>
<dbReference type="GO" id="GO:0046872">
    <property type="term" value="F:metal ion binding"/>
    <property type="evidence" value="ECO:0007669"/>
    <property type="project" value="UniProtKB-KW"/>
</dbReference>
<comment type="similarity">
    <text evidence="1">Belongs to the nuclease type I family.</text>
</comment>
<dbReference type="PANTHER" id="PTHR33146:SF26">
    <property type="entry name" value="ENDONUCLEASE 4"/>
    <property type="match status" value="1"/>
</dbReference>
<dbReference type="STRING" id="765915.A0A1Y2I1Z4"/>
<evidence type="ECO:0000313" key="10">
    <source>
        <dbReference type="Proteomes" id="UP000193411"/>
    </source>
</evidence>
<evidence type="ECO:0000313" key="9">
    <source>
        <dbReference type="EMBL" id="ORZ40887.1"/>
    </source>
</evidence>